<dbReference type="PhylomeDB" id="A7TSQ2"/>
<dbReference type="AlphaFoldDB" id="A7TSQ2"/>
<name>A7TSQ2_VANPO</name>
<dbReference type="KEGG" id="vpo:Kpol_381p4"/>
<gene>
    <name evidence="1" type="ORF">Kpol_381p4</name>
</gene>
<dbReference type="Proteomes" id="UP000000267">
    <property type="component" value="Unassembled WGS sequence"/>
</dbReference>
<dbReference type="InParanoid" id="A7TSQ2"/>
<dbReference type="EMBL" id="DS480520">
    <property type="protein sequence ID" value="EDO14705.1"/>
    <property type="molecule type" value="Genomic_DNA"/>
</dbReference>
<sequence length="454" mass="52952">MKRVPIILSANFYLGTTNKKAFPERVDKERFPALIKALEQFLFVINIFSKLSFVSHIKTPEVKVKVENIFESLSKYLYTIFSKGKTYYPYFQLLIRLSVLDWEGIQNTNCISTLSLNEFKENITCLKVWIVYACLNHSLVLDSYKEMVGLFVSEKLPKVNPNWFWILQIDNIITNELKANPEYDLRHLGKGKGLLNGKPFSKEYLNLLNEDIQLDMDQYLNKIKSNYLDLLTVKEVAELSLYAESINIYGICEHFNNCGSVTFKYVKYPSLIDAFEDKSLLKAIPDVRKSTNTVSDNKILDYIVQILDRLLFMMFIATDCYFGYKQLQGLQIMGDDRNVFIDSRDRTMYIGATTFLSVETFPRAKRLDKITSEYLVFSILVLTPLYKYHCKKLGYNLQYDMALFPHIQGYDHRCSSNFKKISELYPSKLYKAGRFTCDEIRIALEELEKEKSNE</sequence>
<dbReference type="GeneID" id="5542725"/>
<proteinExistence type="predicted"/>
<accession>A7TSQ2</accession>
<reference evidence="1 2" key="1">
    <citation type="journal article" date="2007" name="Proc. Natl. Acad. Sci. U.S.A.">
        <title>Independent sorting-out of thousands of duplicated gene pairs in two yeast species descended from a whole-genome duplication.</title>
        <authorList>
            <person name="Scannell D.R."/>
            <person name="Frank A.C."/>
            <person name="Conant G.C."/>
            <person name="Byrne K.P."/>
            <person name="Woolfit M."/>
            <person name="Wolfe K.H."/>
        </authorList>
    </citation>
    <scope>NUCLEOTIDE SEQUENCE [LARGE SCALE GENOMIC DNA]</scope>
    <source>
        <strain evidence="2">ATCC 22028 / DSM 70294 / BCRC 21397 / CBS 2163 / NBRC 10782 / NRRL Y-8283 / UCD 57-17</strain>
    </source>
</reference>
<protein>
    <submittedName>
        <fullName evidence="1">Uncharacterized protein</fullName>
    </submittedName>
</protein>
<dbReference type="RefSeq" id="XP_001642563.1">
    <property type="nucleotide sequence ID" value="XM_001642513.1"/>
</dbReference>
<dbReference type="HOGENOM" id="CLU_602967_0_0_1"/>
<evidence type="ECO:0000313" key="1">
    <source>
        <dbReference type="EMBL" id="EDO14705.1"/>
    </source>
</evidence>
<organism evidence="2">
    <name type="scientific">Vanderwaltozyma polyspora (strain ATCC 22028 / DSM 70294 / BCRC 21397 / CBS 2163 / NBRC 10782 / NRRL Y-8283 / UCD 57-17)</name>
    <name type="common">Kluyveromyces polysporus</name>
    <dbReference type="NCBI Taxonomy" id="436907"/>
    <lineage>
        <taxon>Eukaryota</taxon>
        <taxon>Fungi</taxon>
        <taxon>Dikarya</taxon>
        <taxon>Ascomycota</taxon>
        <taxon>Saccharomycotina</taxon>
        <taxon>Saccharomycetes</taxon>
        <taxon>Saccharomycetales</taxon>
        <taxon>Saccharomycetaceae</taxon>
        <taxon>Vanderwaltozyma</taxon>
    </lineage>
</organism>
<keyword evidence="2" id="KW-1185">Reference proteome</keyword>
<evidence type="ECO:0000313" key="2">
    <source>
        <dbReference type="Proteomes" id="UP000000267"/>
    </source>
</evidence>
<dbReference type="STRING" id="436907.A7TSQ2"/>